<evidence type="ECO:0000313" key="9">
    <source>
        <dbReference type="Proteomes" id="UP000526307"/>
    </source>
</evidence>
<protein>
    <submittedName>
        <fullName evidence="8">MATE family efflux transporter</fullName>
    </submittedName>
</protein>
<comment type="subcellular location">
    <subcellularLocation>
        <location evidence="1">Cell membrane</location>
        <topology evidence="1">Multi-pass membrane protein</topology>
    </subcellularLocation>
</comment>
<feature type="transmembrane region" description="Helical" evidence="7">
    <location>
        <begin position="163"/>
        <end position="181"/>
    </location>
</feature>
<feature type="transmembrane region" description="Helical" evidence="7">
    <location>
        <begin position="352"/>
        <end position="374"/>
    </location>
</feature>
<dbReference type="GO" id="GO:0015297">
    <property type="term" value="F:antiporter activity"/>
    <property type="evidence" value="ECO:0007669"/>
    <property type="project" value="InterPro"/>
</dbReference>
<keyword evidence="6 7" id="KW-0472">Membrane</keyword>
<dbReference type="InterPro" id="IPR051327">
    <property type="entry name" value="MATE_MepA_subfamily"/>
</dbReference>
<sequence>MNSDSALLRKYLRYIVPAMAGQLIFTLYIIVDGIFVARGVSETALAAVSIVTPFVTLLFAISITFAVGTSTVVARLLGENRTIEAREVFTESVAAMFVLSIAGSVLIFVFINPLSGLLGASDATLPYVKQYLLTIVPFIFSFIVSYNLELLLATDGYPERSTIYVTLGVILNVFLDWYTIFRLDWGIVGAGLATSFSQTVVIAIYLVHFSGSRATLRFKRFRFRKGLLRREFMCGLPSGITEMSPGIVTFIFNNFITAFLHDRELIIYSILSYVILLASVLANGIAQGAQPLVSYYHGRRERASFHTIFGYEIRTGIALSVIEIILVLTFGNHIAALFVGSDSNLNDDVLSALRFIAVAFPVLSLNIIIAGYLTALERSRVAVVISLMRCTVTLVVSIAVISIVFGLSKLWLSLSISEAICLIFAVRIYKKTRSVAASEELNDM</sequence>
<feature type="transmembrane region" description="Helical" evidence="7">
    <location>
        <begin position="43"/>
        <end position="67"/>
    </location>
</feature>
<keyword evidence="3" id="KW-1003">Cell membrane</keyword>
<feature type="transmembrane region" description="Helical" evidence="7">
    <location>
        <begin position="410"/>
        <end position="429"/>
    </location>
</feature>
<name>A0A7Y8VQW6_9FIRM</name>
<dbReference type="Proteomes" id="UP000526307">
    <property type="component" value="Unassembled WGS sequence"/>
</dbReference>
<evidence type="ECO:0000256" key="6">
    <source>
        <dbReference type="ARBA" id="ARBA00023136"/>
    </source>
</evidence>
<evidence type="ECO:0000256" key="2">
    <source>
        <dbReference type="ARBA" id="ARBA00022448"/>
    </source>
</evidence>
<accession>A0A7Y8VQW6</accession>
<gene>
    <name evidence="8" type="ORF">HW270_02650</name>
</gene>
<dbReference type="Pfam" id="PF01554">
    <property type="entry name" value="MatE"/>
    <property type="match status" value="2"/>
</dbReference>
<keyword evidence="9" id="KW-1185">Reference proteome</keyword>
<feature type="transmembrane region" description="Helical" evidence="7">
    <location>
        <begin position="265"/>
        <end position="296"/>
    </location>
</feature>
<feature type="transmembrane region" description="Helical" evidence="7">
    <location>
        <begin position="131"/>
        <end position="151"/>
    </location>
</feature>
<feature type="transmembrane region" description="Helical" evidence="7">
    <location>
        <begin position="187"/>
        <end position="211"/>
    </location>
</feature>
<evidence type="ECO:0000256" key="3">
    <source>
        <dbReference type="ARBA" id="ARBA00022475"/>
    </source>
</evidence>
<evidence type="ECO:0000313" key="8">
    <source>
        <dbReference type="EMBL" id="NWO22980.1"/>
    </source>
</evidence>
<keyword evidence="2" id="KW-0813">Transport</keyword>
<feature type="transmembrane region" description="Helical" evidence="7">
    <location>
        <begin position="232"/>
        <end position="253"/>
    </location>
</feature>
<dbReference type="AlphaFoldDB" id="A0A7Y8VQW6"/>
<dbReference type="InterPro" id="IPR048279">
    <property type="entry name" value="MdtK-like"/>
</dbReference>
<dbReference type="InterPro" id="IPR002528">
    <property type="entry name" value="MATE_fam"/>
</dbReference>
<reference evidence="8 9" key="1">
    <citation type="submission" date="2020-06" db="EMBL/GenBank/DDBJ databases">
        <title>Mogibacterium timidum strain W9173 genomic sequence.</title>
        <authorList>
            <person name="Wade W.G."/>
            <person name="Johnston C.D."/>
            <person name="Chen T."/>
            <person name="Dewhirst F.E."/>
        </authorList>
    </citation>
    <scope>NUCLEOTIDE SEQUENCE [LARGE SCALE GENOMIC DNA]</scope>
    <source>
        <strain evidence="8 9">W9173</strain>
    </source>
</reference>
<proteinExistence type="predicted"/>
<evidence type="ECO:0000256" key="7">
    <source>
        <dbReference type="SAM" id="Phobius"/>
    </source>
</evidence>
<dbReference type="GO" id="GO:0042910">
    <property type="term" value="F:xenobiotic transmembrane transporter activity"/>
    <property type="evidence" value="ECO:0007669"/>
    <property type="project" value="InterPro"/>
</dbReference>
<feature type="transmembrane region" description="Helical" evidence="7">
    <location>
        <begin position="317"/>
        <end position="340"/>
    </location>
</feature>
<keyword evidence="4 7" id="KW-0812">Transmembrane</keyword>
<feature type="transmembrane region" description="Helical" evidence="7">
    <location>
        <begin position="88"/>
        <end position="111"/>
    </location>
</feature>
<keyword evidence="5 7" id="KW-1133">Transmembrane helix</keyword>
<evidence type="ECO:0000256" key="1">
    <source>
        <dbReference type="ARBA" id="ARBA00004651"/>
    </source>
</evidence>
<dbReference type="PANTHER" id="PTHR43823">
    <property type="entry name" value="SPORULATION PROTEIN YKVU"/>
    <property type="match status" value="1"/>
</dbReference>
<dbReference type="GO" id="GO:0005886">
    <property type="term" value="C:plasma membrane"/>
    <property type="evidence" value="ECO:0007669"/>
    <property type="project" value="UniProtKB-SubCell"/>
</dbReference>
<feature type="transmembrane region" description="Helical" evidence="7">
    <location>
        <begin position="12"/>
        <end position="31"/>
    </location>
</feature>
<feature type="transmembrane region" description="Helical" evidence="7">
    <location>
        <begin position="381"/>
        <end position="404"/>
    </location>
</feature>
<dbReference type="RefSeq" id="WP_051426849.1">
    <property type="nucleotide sequence ID" value="NZ_CAUTAN010000025.1"/>
</dbReference>
<dbReference type="PIRSF" id="PIRSF006603">
    <property type="entry name" value="DinF"/>
    <property type="match status" value="1"/>
</dbReference>
<comment type="caution">
    <text evidence="8">The sequence shown here is derived from an EMBL/GenBank/DDBJ whole genome shotgun (WGS) entry which is preliminary data.</text>
</comment>
<organism evidence="8 9">
    <name type="scientific">Mogibacterium timidum</name>
    <dbReference type="NCBI Taxonomy" id="35519"/>
    <lineage>
        <taxon>Bacteria</taxon>
        <taxon>Bacillati</taxon>
        <taxon>Bacillota</taxon>
        <taxon>Clostridia</taxon>
        <taxon>Peptostreptococcales</taxon>
        <taxon>Anaerovoracaceae</taxon>
        <taxon>Mogibacterium</taxon>
    </lineage>
</organism>
<dbReference type="NCBIfam" id="TIGR00797">
    <property type="entry name" value="matE"/>
    <property type="match status" value="1"/>
</dbReference>
<dbReference type="PANTHER" id="PTHR43823:SF3">
    <property type="entry name" value="MULTIDRUG EXPORT PROTEIN MEPA"/>
    <property type="match status" value="1"/>
</dbReference>
<evidence type="ECO:0000256" key="5">
    <source>
        <dbReference type="ARBA" id="ARBA00022989"/>
    </source>
</evidence>
<dbReference type="EMBL" id="JABXYR010000001">
    <property type="protein sequence ID" value="NWO22980.1"/>
    <property type="molecule type" value="Genomic_DNA"/>
</dbReference>
<evidence type="ECO:0000256" key="4">
    <source>
        <dbReference type="ARBA" id="ARBA00022692"/>
    </source>
</evidence>